<keyword evidence="1 7" id="KW-0004">4Fe-4S</keyword>
<feature type="domain" description="IspG C-terminal" evidence="9">
    <location>
        <begin position="276"/>
        <end position="362"/>
    </location>
</feature>
<dbReference type="GO" id="GO:0046429">
    <property type="term" value="F:4-hydroxy-3-methylbut-2-en-1-yl diphosphate synthase activity (ferredoxin)"/>
    <property type="evidence" value="ECO:0007669"/>
    <property type="project" value="UniProtKB-UniRule"/>
</dbReference>
<dbReference type="SUPFAM" id="SSF56014">
    <property type="entry name" value="Nitrite and sulphite reductase 4Fe-4S domain-like"/>
    <property type="match status" value="1"/>
</dbReference>
<accession>A0A9Q3VT64</accession>
<dbReference type="HAMAP" id="MF_00159">
    <property type="entry name" value="IspG"/>
    <property type="match status" value="1"/>
</dbReference>
<feature type="binding site" evidence="7">
    <location>
        <position position="280"/>
    </location>
    <ligand>
        <name>[4Fe-4S] cluster</name>
        <dbReference type="ChEBI" id="CHEBI:49883"/>
    </ligand>
</feature>
<dbReference type="InterPro" id="IPR004588">
    <property type="entry name" value="IspG_bac-typ"/>
</dbReference>
<dbReference type="InterPro" id="IPR011005">
    <property type="entry name" value="Dihydropteroate_synth-like_sf"/>
</dbReference>
<evidence type="ECO:0000256" key="1">
    <source>
        <dbReference type="ARBA" id="ARBA00022485"/>
    </source>
</evidence>
<dbReference type="RefSeq" id="WP_232650944.1">
    <property type="nucleotide sequence ID" value="NZ_JAJSBI010000012.1"/>
</dbReference>
<evidence type="ECO:0000256" key="6">
    <source>
        <dbReference type="ARBA" id="ARBA00023229"/>
    </source>
</evidence>
<sequence>MTAISLGMPSVPTRVAERRQSRQIQVGSVAVGGDAPVSVQSMTTTRTSDIGATLQQIAELTASGCQIVRVACPTQDDADALATIARKSQIPVIADIHFQPKYVFAAIEAGCAAVRVNPGNIKQFDDKVKEIARAAKDHGTPIRIGVNAGSLDRRLLQKYGKATPEALVESALWEASLFEEHDFRDIKISVKHNDPVVMIEAYKQLAAQCDYPLHLGVTEAGPAFQGTIKSAVAFGALLSQGIGDTIRVSLSAPPVEEVKVGNQILESLNLRQRGLEIVSCPSCGRAQVDVYKLAEEVTAGLTGMEVPLRVAVMGCVVNGPGEAREADLGVASGNGKGQIFVKGEVIKTVPESKIVETLIEEAMKLAEQMEADGTPSGEPSVSVAG</sequence>
<dbReference type="GO" id="GO:0019288">
    <property type="term" value="P:isopentenyl diphosphate biosynthetic process, methylerythritol 4-phosphate pathway"/>
    <property type="evidence" value="ECO:0007669"/>
    <property type="project" value="UniProtKB-UniRule"/>
</dbReference>
<dbReference type="Pfam" id="PF26540">
    <property type="entry name" value="GcpE_C"/>
    <property type="match status" value="1"/>
</dbReference>
<evidence type="ECO:0000256" key="2">
    <source>
        <dbReference type="ARBA" id="ARBA00022723"/>
    </source>
</evidence>
<keyword evidence="2 7" id="KW-0479">Metal-binding</keyword>
<feature type="domain" description="IspG TIM-barrel" evidence="8">
    <location>
        <begin position="21"/>
        <end position="261"/>
    </location>
</feature>
<dbReference type="SUPFAM" id="SSF51717">
    <property type="entry name" value="Dihydropteroate synthetase-like"/>
    <property type="match status" value="1"/>
</dbReference>
<feature type="binding site" evidence="7">
    <location>
        <position position="322"/>
    </location>
    <ligand>
        <name>[4Fe-4S] cluster</name>
        <dbReference type="ChEBI" id="CHEBI:49883"/>
    </ligand>
</feature>
<dbReference type="GO" id="GO:0051539">
    <property type="term" value="F:4 iron, 4 sulfur cluster binding"/>
    <property type="evidence" value="ECO:0007669"/>
    <property type="project" value="UniProtKB-UniRule"/>
</dbReference>
<dbReference type="Proteomes" id="UP001108029">
    <property type="component" value="Unassembled WGS sequence"/>
</dbReference>
<evidence type="ECO:0000259" key="8">
    <source>
        <dbReference type="Pfam" id="PF04551"/>
    </source>
</evidence>
<keyword evidence="11" id="KW-1185">Reference proteome</keyword>
<dbReference type="NCBIfam" id="TIGR00612">
    <property type="entry name" value="ispG_gcpE"/>
    <property type="match status" value="1"/>
</dbReference>
<evidence type="ECO:0000259" key="9">
    <source>
        <dbReference type="Pfam" id="PF26540"/>
    </source>
</evidence>
<reference evidence="10" key="1">
    <citation type="submission" date="2021-12" db="EMBL/GenBank/DDBJ databases">
        <authorList>
            <person name="Lee J.-H."/>
            <person name="Kim S.-B."/>
        </authorList>
    </citation>
    <scope>NUCLEOTIDE SEQUENCE</scope>
    <source>
        <strain evidence="10">NR30</strain>
    </source>
</reference>
<protein>
    <recommendedName>
        <fullName evidence="7">4-hydroxy-3-methylbut-2-en-1-yl diphosphate synthase (flavodoxin)</fullName>
        <ecNumber evidence="7">1.17.7.3</ecNumber>
    </recommendedName>
    <alternativeName>
        <fullName evidence="7">1-hydroxy-2-methyl-2-(E)-butenyl 4-diphosphate synthase</fullName>
    </alternativeName>
</protein>
<dbReference type="Gene3D" id="3.20.20.20">
    <property type="entry name" value="Dihydropteroate synthase-like"/>
    <property type="match status" value="1"/>
</dbReference>
<feature type="binding site" evidence="7">
    <location>
        <position position="315"/>
    </location>
    <ligand>
        <name>[4Fe-4S] cluster</name>
        <dbReference type="ChEBI" id="CHEBI:49883"/>
    </ligand>
</feature>
<evidence type="ECO:0000256" key="4">
    <source>
        <dbReference type="ARBA" id="ARBA00023004"/>
    </source>
</evidence>
<dbReference type="Gene3D" id="3.30.413.10">
    <property type="entry name" value="Sulfite Reductase Hemoprotein, domain 1"/>
    <property type="match status" value="1"/>
</dbReference>
<dbReference type="AlphaFoldDB" id="A0A9Q3VT64"/>
<gene>
    <name evidence="7 10" type="primary">ispG</name>
    <name evidence="10" type="synonym">gcpE</name>
    <name evidence="10" type="ORF">LJ657_24810</name>
</gene>
<organism evidence="10 11">
    <name type="scientific">Streptomyces guryensis</name>
    <dbReference type="NCBI Taxonomy" id="2886947"/>
    <lineage>
        <taxon>Bacteria</taxon>
        <taxon>Bacillati</taxon>
        <taxon>Actinomycetota</taxon>
        <taxon>Actinomycetes</taxon>
        <taxon>Kitasatosporales</taxon>
        <taxon>Streptomycetaceae</taxon>
        <taxon>Streptomyces</taxon>
    </lineage>
</organism>
<evidence type="ECO:0000256" key="5">
    <source>
        <dbReference type="ARBA" id="ARBA00023014"/>
    </source>
</evidence>
<keyword evidence="3 7" id="KW-0560">Oxidoreductase</keyword>
<dbReference type="InterPro" id="IPR058579">
    <property type="entry name" value="IspG_C"/>
</dbReference>
<comment type="cofactor">
    <cofactor evidence="7">
        <name>[4Fe-4S] cluster</name>
        <dbReference type="ChEBI" id="CHEBI:49883"/>
    </cofactor>
    <text evidence="7">Binds 1 [4Fe-4S] cluster.</text>
</comment>
<dbReference type="PANTHER" id="PTHR30454">
    <property type="entry name" value="4-HYDROXY-3-METHYLBUT-2-EN-1-YL DIPHOSPHATE SYNTHASE"/>
    <property type="match status" value="1"/>
</dbReference>
<dbReference type="FunFam" id="3.20.20.20:FF:000003">
    <property type="entry name" value="4-hydroxy-3-methylbut-2-en-1-yl diphosphate synthase (flavodoxin)"/>
    <property type="match status" value="1"/>
</dbReference>
<dbReference type="PANTHER" id="PTHR30454:SF0">
    <property type="entry name" value="4-HYDROXY-3-METHYLBUT-2-EN-1-YL DIPHOSPHATE SYNTHASE (FERREDOXIN), CHLOROPLASTIC"/>
    <property type="match status" value="1"/>
</dbReference>
<dbReference type="InterPro" id="IPR045854">
    <property type="entry name" value="NO2/SO3_Rdtase_4Fe4S_sf"/>
</dbReference>
<dbReference type="PIRSF" id="PIRSF004640">
    <property type="entry name" value="IspG"/>
    <property type="match status" value="1"/>
</dbReference>
<proteinExistence type="inferred from homology"/>
<evidence type="ECO:0000313" key="11">
    <source>
        <dbReference type="Proteomes" id="UP001108029"/>
    </source>
</evidence>
<keyword evidence="5 7" id="KW-0411">Iron-sulfur</keyword>
<dbReference type="CDD" id="cd00945">
    <property type="entry name" value="Aldolase_Class_I"/>
    <property type="match status" value="1"/>
</dbReference>
<feature type="binding site" evidence="7">
    <location>
        <position position="283"/>
    </location>
    <ligand>
        <name>[4Fe-4S] cluster</name>
        <dbReference type="ChEBI" id="CHEBI:49883"/>
    </ligand>
</feature>
<dbReference type="GO" id="GO:0005506">
    <property type="term" value="F:iron ion binding"/>
    <property type="evidence" value="ECO:0007669"/>
    <property type="project" value="InterPro"/>
</dbReference>
<comment type="pathway">
    <text evidence="7">Isoprenoid biosynthesis; isopentenyl diphosphate biosynthesis via DXP pathway; isopentenyl diphosphate from 1-deoxy-D-xylulose 5-phosphate: step 5/6.</text>
</comment>
<dbReference type="EC" id="1.17.7.3" evidence="7"/>
<dbReference type="InterPro" id="IPR058578">
    <property type="entry name" value="IspG_TIM"/>
</dbReference>
<dbReference type="Pfam" id="PF04551">
    <property type="entry name" value="GcpE"/>
    <property type="match status" value="1"/>
</dbReference>
<evidence type="ECO:0000313" key="10">
    <source>
        <dbReference type="EMBL" id="MCD9876800.1"/>
    </source>
</evidence>
<comment type="similarity">
    <text evidence="7">Belongs to the IspG family.</text>
</comment>
<dbReference type="GO" id="GO:0141197">
    <property type="term" value="F:4-hydroxy-3-methylbut-2-enyl-diphosphate synthase activity (flavodoxin)"/>
    <property type="evidence" value="ECO:0007669"/>
    <property type="project" value="UniProtKB-EC"/>
</dbReference>
<comment type="caution">
    <text evidence="10">The sequence shown here is derived from an EMBL/GenBank/DDBJ whole genome shotgun (WGS) entry which is preliminary data.</text>
</comment>
<dbReference type="NCBIfam" id="NF001540">
    <property type="entry name" value="PRK00366.1"/>
    <property type="match status" value="1"/>
</dbReference>
<name>A0A9Q3VT64_9ACTN</name>
<evidence type="ECO:0000256" key="7">
    <source>
        <dbReference type="HAMAP-Rule" id="MF_00159"/>
    </source>
</evidence>
<dbReference type="GO" id="GO:0016114">
    <property type="term" value="P:terpenoid biosynthetic process"/>
    <property type="evidence" value="ECO:0007669"/>
    <property type="project" value="InterPro"/>
</dbReference>
<dbReference type="InterPro" id="IPR016425">
    <property type="entry name" value="IspG_bac"/>
</dbReference>
<comment type="catalytic activity">
    <reaction evidence="7">
        <text>(2E)-4-hydroxy-3-methylbut-2-enyl diphosphate + oxidized [flavodoxin] + H2O + 2 H(+) = 2-C-methyl-D-erythritol 2,4-cyclic diphosphate + reduced [flavodoxin]</text>
        <dbReference type="Rhea" id="RHEA:43604"/>
        <dbReference type="Rhea" id="RHEA-COMP:10622"/>
        <dbReference type="Rhea" id="RHEA-COMP:10623"/>
        <dbReference type="ChEBI" id="CHEBI:15377"/>
        <dbReference type="ChEBI" id="CHEBI:15378"/>
        <dbReference type="ChEBI" id="CHEBI:57618"/>
        <dbReference type="ChEBI" id="CHEBI:58210"/>
        <dbReference type="ChEBI" id="CHEBI:58483"/>
        <dbReference type="ChEBI" id="CHEBI:128753"/>
        <dbReference type="EC" id="1.17.7.3"/>
    </reaction>
</comment>
<keyword evidence="6 7" id="KW-0414">Isoprene biosynthesis</keyword>
<dbReference type="EMBL" id="JAJSBI010000012">
    <property type="protein sequence ID" value="MCD9876800.1"/>
    <property type="molecule type" value="Genomic_DNA"/>
</dbReference>
<evidence type="ECO:0000256" key="3">
    <source>
        <dbReference type="ARBA" id="ARBA00023002"/>
    </source>
</evidence>
<keyword evidence="4 7" id="KW-0408">Iron</keyword>
<comment type="function">
    <text evidence="7">Converts 2C-methyl-D-erythritol 2,4-cyclodiphosphate (ME-2,4cPP) into 1-hydroxy-2-methyl-2-(E)-butenyl 4-diphosphate.</text>
</comment>
<dbReference type="FunFam" id="3.30.413.10:FF:000001">
    <property type="entry name" value="4-hydroxy-3-methylbut-2-en-1-yl diphosphate synthase (flavodoxin)"/>
    <property type="match status" value="1"/>
</dbReference>